<feature type="region of interest" description="Disordered" evidence="1">
    <location>
        <begin position="65"/>
        <end position="91"/>
    </location>
</feature>
<evidence type="ECO:0000313" key="3">
    <source>
        <dbReference type="RefSeq" id="XP_026283035.1"/>
    </source>
</evidence>
<reference evidence="3" key="1">
    <citation type="submission" date="2025-08" db="UniProtKB">
        <authorList>
            <consortium name="RefSeq"/>
        </authorList>
    </citation>
    <scope>IDENTIFICATION</scope>
    <source>
        <tissue evidence="3">Whole organism</tissue>
    </source>
</reference>
<proteinExistence type="predicted"/>
<feature type="region of interest" description="Disordered" evidence="1">
    <location>
        <begin position="392"/>
        <end position="493"/>
    </location>
</feature>
<accession>A0A6J1SUM9</accession>
<name>A0A6J1SUM9_FRAOC</name>
<sequence>MEESSDLDLTCNEHDYSSRLEVPLEAIKTEILDPDECSTGSTDESPAGQDVTRVPILLPTPVIGNYSQRPNFPRQPKLPKLRPKFPTPKQFMVPPRQTVLLPRPVIPRMQLPPPIPPNIRSEQPANCKGVLIVQDVKFCTMYVPKGDKSGTMTSTGTHSIPIPVNALSKAVGVSQNVIASSVSASLSQATPLKPTIAGVMNNNDKDSSKVPKMGALLRAIASPRNIDAASANPLLWNVQKFLCDLLPMFWFCAVEKNGINVMLLSYGTEKAIQRRLYVSSDGKVEISVHCKPIPDLLIETIVEKAATKTSLTESTVKQFSDWIVSIVQVLRDFQICVGLERPDYRETLMNSNEIELDKNPYQEVRYTETMRSVNCIRLVEITRRRCNECAKSLQSNRRQNKLSSAANQQKKGDVPATTEESGSNKIVLKISKGVPTQGNPTETDPSPHSDPDWVEPSQAPKKLKKRKLKQSASRSKKKQEVIANEVEVESSNE</sequence>
<feature type="compositionally biased region" description="Polar residues" evidence="1">
    <location>
        <begin position="434"/>
        <end position="444"/>
    </location>
</feature>
<feature type="compositionally biased region" description="Basic residues" evidence="1">
    <location>
        <begin position="461"/>
        <end position="477"/>
    </location>
</feature>
<protein>
    <submittedName>
        <fullName evidence="3">Uncharacterized protein LOC113209614</fullName>
    </submittedName>
</protein>
<evidence type="ECO:0000313" key="2">
    <source>
        <dbReference type="Proteomes" id="UP000504606"/>
    </source>
</evidence>
<dbReference type="AlphaFoldDB" id="A0A6J1SUM9"/>
<evidence type="ECO:0000256" key="1">
    <source>
        <dbReference type="SAM" id="MobiDB-lite"/>
    </source>
</evidence>
<organism evidence="2 3">
    <name type="scientific">Frankliniella occidentalis</name>
    <name type="common">Western flower thrips</name>
    <name type="synonym">Euthrips occidentalis</name>
    <dbReference type="NCBI Taxonomy" id="133901"/>
    <lineage>
        <taxon>Eukaryota</taxon>
        <taxon>Metazoa</taxon>
        <taxon>Ecdysozoa</taxon>
        <taxon>Arthropoda</taxon>
        <taxon>Hexapoda</taxon>
        <taxon>Insecta</taxon>
        <taxon>Pterygota</taxon>
        <taxon>Neoptera</taxon>
        <taxon>Paraneoptera</taxon>
        <taxon>Thysanoptera</taxon>
        <taxon>Terebrantia</taxon>
        <taxon>Thripoidea</taxon>
        <taxon>Thripidae</taxon>
        <taxon>Frankliniella</taxon>
    </lineage>
</organism>
<dbReference type="RefSeq" id="XP_026283035.1">
    <property type="nucleotide sequence ID" value="XM_026427250.2"/>
</dbReference>
<keyword evidence="2" id="KW-1185">Reference proteome</keyword>
<dbReference type="KEGG" id="foc:113209614"/>
<gene>
    <name evidence="3" type="primary">LOC113209614</name>
</gene>
<dbReference type="GeneID" id="113209614"/>
<dbReference type="Proteomes" id="UP000504606">
    <property type="component" value="Unplaced"/>
</dbReference>
<dbReference type="OrthoDB" id="8196522at2759"/>
<feature type="compositionally biased region" description="Polar residues" evidence="1">
    <location>
        <begin position="392"/>
        <end position="409"/>
    </location>
</feature>